<evidence type="ECO:0008006" key="4">
    <source>
        <dbReference type="Google" id="ProtNLM"/>
    </source>
</evidence>
<evidence type="ECO:0000313" key="2">
    <source>
        <dbReference type="EMBL" id="EPZ31235.1"/>
    </source>
</evidence>
<evidence type="ECO:0000313" key="3">
    <source>
        <dbReference type="Proteomes" id="UP000030755"/>
    </source>
</evidence>
<dbReference type="AlphaFoldDB" id="A0A075AN58"/>
<gene>
    <name evidence="2" type="ORF">O9G_006254</name>
</gene>
<keyword evidence="1" id="KW-0732">Signal</keyword>
<name>A0A075AN58_ROZAC</name>
<sequence>MFDNFRFLLLTSTFFGVLLAQGNSNAPAPTLIDKCRVYDKKDGDALLVSESPKTWKCGPKIKDCYLYSNELKCTKCAAGELVKIKSGSMVCGQVIKRCEFYNDNGDRCDSCEPNNINFSTDCLEIRQAAHKKKSYDFGLCDFYERTKDNFAECTRPQYCVKKVSNNRCLCVDGFVGIGTEIPECIKLEECNAKDNSVTVPVPDAGKQCFRNDEDGMIATLTLDGKELSILKEDSEVKSEIQLVVASDKTVPIKFKVNADKSISFKDDKYNRFIQV</sequence>
<organism evidence="2 3">
    <name type="scientific">Rozella allomycis (strain CSF55)</name>
    <dbReference type="NCBI Taxonomy" id="988480"/>
    <lineage>
        <taxon>Eukaryota</taxon>
        <taxon>Fungi</taxon>
        <taxon>Fungi incertae sedis</taxon>
        <taxon>Cryptomycota</taxon>
        <taxon>Cryptomycota incertae sedis</taxon>
        <taxon>Rozella</taxon>
    </lineage>
</organism>
<dbReference type="HOGENOM" id="CLU_068113_0_0_1"/>
<feature type="non-terminal residue" evidence="2">
    <location>
        <position position="275"/>
    </location>
</feature>
<accession>A0A075AN58</accession>
<proteinExistence type="predicted"/>
<dbReference type="EMBL" id="KE561274">
    <property type="protein sequence ID" value="EPZ31235.1"/>
    <property type="molecule type" value="Genomic_DNA"/>
</dbReference>
<reference evidence="2 3" key="1">
    <citation type="journal article" date="2013" name="Curr. Biol.">
        <title>Shared signatures of parasitism and phylogenomics unite Cryptomycota and microsporidia.</title>
        <authorList>
            <person name="James T.Y."/>
            <person name="Pelin A."/>
            <person name="Bonen L."/>
            <person name="Ahrendt S."/>
            <person name="Sain D."/>
            <person name="Corradi N."/>
            <person name="Stajich J.E."/>
        </authorList>
    </citation>
    <scope>NUCLEOTIDE SEQUENCE [LARGE SCALE GENOMIC DNA]</scope>
    <source>
        <strain evidence="2 3">CSF55</strain>
    </source>
</reference>
<dbReference type="Proteomes" id="UP000030755">
    <property type="component" value="Unassembled WGS sequence"/>
</dbReference>
<evidence type="ECO:0000256" key="1">
    <source>
        <dbReference type="SAM" id="SignalP"/>
    </source>
</evidence>
<feature type="signal peptide" evidence="1">
    <location>
        <begin position="1"/>
        <end position="20"/>
    </location>
</feature>
<keyword evidence="3" id="KW-1185">Reference proteome</keyword>
<protein>
    <recommendedName>
        <fullName evidence="4">Thyroglobulin type-1 domain-containing protein</fullName>
    </recommendedName>
</protein>
<feature type="chain" id="PRO_5001705707" description="Thyroglobulin type-1 domain-containing protein" evidence="1">
    <location>
        <begin position="21"/>
        <end position="275"/>
    </location>
</feature>